<comment type="caution">
    <text evidence="2">The sequence shown here is derived from an EMBL/GenBank/DDBJ whole genome shotgun (WGS) entry which is preliminary data.</text>
</comment>
<protein>
    <submittedName>
        <fullName evidence="2">Uncharacterized protein</fullName>
    </submittedName>
</protein>
<keyword evidence="1" id="KW-1133">Transmembrane helix</keyword>
<dbReference type="AlphaFoldDB" id="A0A403FK88"/>
<feature type="transmembrane region" description="Helical" evidence="1">
    <location>
        <begin position="7"/>
        <end position="28"/>
    </location>
</feature>
<evidence type="ECO:0000313" key="2">
    <source>
        <dbReference type="EMBL" id="MJY20386.1"/>
    </source>
</evidence>
<accession>A0A403FK88</accession>
<proteinExistence type="predicted"/>
<organism evidence="2">
    <name type="scientific">Salmonella enteritidis</name>
    <dbReference type="NCBI Taxonomy" id="149539"/>
    <lineage>
        <taxon>Bacteria</taxon>
        <taxon>Pseudomonadati</taxon>
        <taxon>Pseudomonadota</taxon>
        <taxon>Gammaproteobacteria</taxon>
        <taxon>Enterobacterales</taxon>
        <taxon>Enterobacteriaceae</taxon>
        <taxon>Salmonella</taxon>
    </lineage>
</organism>
<feature type="transmembrane region" description="Helical" evidence="1">
    <location>
        <begin position="48"/>
        <end position="70"/>
    </location>
</feature>
<reference evidence="2" key="1">
    <citation type="submission" date="2018-07" db="EMBL/GenBank/DDBJ databases">
        <authorList>
            <consortium name="GenomeTrakr network: Whole genome sequencing for foodborne pathogen traceback"/>
        </authorList>
    </citation>
    <scope>NUCLEOTIDE SEQUENCE [LARGE SCALE GENOMIC DNA]</scope>
    <source>
        <strain evidence="2">NC_WHO_S053</strain>
    </source>
</reference>
<dbReference type="EMBL" id="RTTD01000046">
    <property type="protein sequence ID" value="MJY20386.1"/>
    <property type="molecule type" value="Genomic_DNA"/>
</dbReference>
<gene>
    <name evidence="2" type="ORF">DTI44_18855</name>
</gene>
<name>A0A403FK88_SALEN</name>
<sequence length="194" mass="22575">MKNERLRVNILLLIVTILSLSIIMIYINNFYNFRISKDPSDWGALGDYFGGLLNPLISIITLFFVAKTYLTQKEELRKMELSADKLDKLRENATQAQISLAESYLEQVKISNNTSRINLLSSKISSSYKLIELYHHEMDRVTEATNKNRIFISMYGEEKSQDQEQKSYRTKVAKDIQSEINKIEKHLEEIDSIQ</sequence>
<keyword evidence="1" id="KW-0472">Membrane</keyword>
<dbReference type="Proteomes" id="UP000839535">
    <property type="component" value="Unassembled WGS sequence"/>
</dbReference>
<evidence type="ECO:0000256" key="1">
    <source>
        <dbReference type="SAM" id="Phobius"/>
    </source>
</evidence>
<keyword evidence="1" id="KW-0812">Transmembrane</keyword>